<keyword evidence="2" id="KW-0645">Protease</keyword>
<protein>
    <submittedName>
        <fullName evidence="5">Uncharacterized protein</fullName>
    </submittedName>
</protein>
<dbReference type="EMBL" id="JASCZI010000220">
    <property type="protein sequence ID" value="MED6110184.1"/>
    <property type="molecule type" value="Genomic_DNA"/>
</dbReference>
<reference evidence="5 6" key="1">
    <citation type="journal article" date="2023" name="Plants (Basel)">
        <title>Bridging the Gap: Combining Genomics and Transcriptomics Approaches to Understand Stylosanthes scabra, an Orphan Legume from the Brazilian Caatinga.</title>
        <authorList>
            <person name="Ferreira-Neto J.R.C."/>
            <person name="da Silva M.D."/>
            <person name="Binneck E."/>
            <person name="de Melo N.F."/>
            <person name="da Silva R.H."/>
            <person name="de Melo A.L.T.M."/>
            <person name="Pandolfi V."/>
            <person name="Bustamante F.O."/>
            <person name="Brasileiro-Vidal A.C."/>
            <person name="Benko-Iseppon A.M."/>
        </authorList>
    </citation>
    <scope>NUCLEOTIDE SEQUENCE [LARGE SCALE GENOMIC DNA]</scope>
    <source>
        <tissue evidence="5">Leaves</tissue>
    </source>
</reference>
<accession>A0ABU6QE18</accession>
<proteinExistence type="inferred from homology"/>
<dbReference type="PANTHER" id="PTHR33209:SF1">
    <property type="entry name" value="PEPTIDASE S49 DOMAIN-CONTAINING PROTEIN"/>
    <property type="match status" value="1"/>
</dbReference>
<dbReference type="PANTHER" id="PTHR33209">
    <property type="entry name" value="PROTEASE 4"/>
    <property type="match status" value="1"/>
</dbReference>
<sequence>MTEESSEVLNQLLDNIYTNWLDKVSSANGKKREDIENFINEGVDDHDVNRLKEEGYISDIICEDEIMAKLKERLGVKINKKLPVVDCRISTEHENTLVVRKWTLGISGGKDLIAIIRVSGSIRRGDDSSGGRSSGIIAGKFIEKIRKVRGKQFKAVII</sequence>
<evidence type="ECO:0000256" key="2">
    <source>
        <dbReference type="ARBA" id="ARBA00022670"/>
    </source>
</evidence>
<gene>
    <name evidence="5" type="ORF">PIB30_040600</name>
</gene>
<evidence type="ECO:0000313" key="5">
    <source>
        <dbReference type="EMBL" id="MED6110184.1"/>
    </source>
</evidence>
<keyword evidence="4" id="KW-0720">Serine protease</keyword>
<organism evidence="5 6">
    <name type="scientific">Stylosanthes scabra</name>
    <dbReference type="NCBI Taxonomy" id="79078"/>
    <lineage>
        <taxon>Eukaryota</taxon>
        <taxon>Viridiplantae</taxon>
        <taxon>Streptophyta</taxon>
        <taxon>Embryophyta</taxon>
        <taxon>Tracheophyta</taxon>
        <taxon>Spermatophyta</taxon>
        <taxon>Magnoliopsida</taxon>
        <taxon>eudicotyledons</taxon>
        <taxon>Gunneridae</taxon>
        <taxon>Pentapetalae</taxon>
        <taxon>rosids</taxon>
        <taxon>fabids</taxon>
        <taxon>Fabales</taxon>
        <taxon>Fabaceae</taxon>
        <taxon>Papilionoideae</taxon>
        <taxon>50 kb inversion clade</taxon>
        <taxon>dalbergioids sensu lato</taxon>
        <taxon>Dalbergieae</taxon>
        <taxon>Pterocarpus clade</taxon>
        <taxon>Stylosanthes</taxon>
    </lineage>
</organism>
<name>A0ABU6QE18_9FABA</name>
<keyword evidence="6" id="KW-1185">Reference proteome</keyword>
<evidence type="ECO:0000256" key="3">
    <source>
        <dbReference type="ARBA" id="ARBA00022801"/>
    </source>
</evidence>
<evidence type="ECO:0000313" key="6">
    <source>
        <dbReference type="Proteomes" id="UP001341840"/>
    </source>
</evidence>
<comment type="caution">
    <text evidence="5">The sequence shown here is derived from an EMBL/GenBank/DDBJ whole genome shotgun (WGS) entry which is preliminary data.</text>
</comment>
<keyword evidence="3" id="KW-0378">Hydrolase</keyword>
<evidence type="ECO:0000256" key="4">
    <source>
        <dbReference type="ARBA" id="ARBA00022825"/>
    </source>
</evidence>
<evidence type="ECO:0000256" key="1">
    <source>
        <dbReference type="ARBA" id="ARBA00008683"/>
    </source>
</evidence>
<comment type="similarity">
    <text evidence="1">Belongs to the peptidase S49 family.</text>
</comment>
<dbReference type="Proteomes" id="UP001341840">
    <property type="component" value="Unassembled WGS sequence"/>
</dbReference>